<evidence type="ECO:0000313" key="2">
    <source>
        <dbReference type="Proteomes" id="UP000326924"/>
    </source>
</evidence>
<keyword evidence="2" id="KW-1185">Reference proteome</keyword>
<accession>A0A5J5F169</accession>
<proteinExistence type="predicted"/>
<evidence type="ECO:0000313" key="1">
    <source>
        <dbReference type="EMBL" id="KAA8909335.1"/>
    </source>
</evidence>
<dbReference type="InParanoid" id="A0A5J5F169"/>
<name>A0A5J5F169_9PEZI</name>
<protein>
    <submittedName>
        <fullName evidence="1">Uncharacterized protein</fullName>
    </submittedName>
</protein>
<sequence length="260" mass="28029">MPTCTLSPNPQISRTQACPVRITVGGHEGKIGHEIMRMLAKFTYQGNCMSTRNFVDLRVVARTGSCRKINGMVRAIERSYSACRITAPFNQTMLCIIHRVPTAASNPDSELNSCPLYSAGGLVSSAGSIGQSRGGRWCVGGRRMLAALPTGCGFGGGFDGRWCVGGRCRLPVALPVDCTELPSSVDCLPGNLEDVPRNAGRVTLNGNAALVQPKQLKQLRCLTILRNAVHSVEVLYIIAAPATFSRRSHMMWQTLQGILL</sequence>
<dbReference type="AlphaFoldDB" id="A0A5J5F169"/>
<gene>
    <name evidence="1" type="ORF">FN846DRAFT_624991</name>
</gene>
<reference evidence="1 2" key="1">
    <citation type="submission" date="2019-09" db="EMBL/GenBank/DDBJ databases">
        <title>Draft genome of the ectomycorrhizal ascomycete Sphaerosporella brunnea.</title>
        <authorList>
            <consortium name="DOE Joint Genome Institute"/>
            <person name="Benucci G.M."/>
            <person name="Marozzi G."/>
            <person name="Antonielli L."/>
            <person name="Sanchez S."/>
            <person name="Marco P."/>
            <person name="Wang X."/>
            <person name="Falini L.B."/>
            <person name="Barry K."/>
            <person name="Haridas S."/>
            <person name="Lipzen A."/>
            <person name="Labutti K."/>
            <person name="Grigoriev I.V."/>
            <person name="Murat C."/>
            <person name="Martin F."/>
            <person name="Albertini E."/>
            <person name="Donnini D."/>
            <person name="Bonito G."/>
        </authorList>
    </citation>
    <scope>NUCLEOTIDE SEQUENCE [LARGE SCALE GENOMIC DNA]</scope>
    <source>
        <strain evidence="1 2">Sb_GMNB300</strain>
    </source>
</reference>
<organism evidence="1 2">
    <name type="scientific">Sphaerosporella brunnea</name>
    <dbReference type="NCBI Taxonomy" id="1250544"/>
    <lineage>
        <taxon>Eukaryota</taxon>
        <taxon>Fungi</taxon>
        <taxon>Dikarya</taxon>
        <taxon>Ascomycota</taxon>
        <taxon>Pezizomycotina</taxon>
        <taxon>Pezizomycetes</taxon>
        <taxon>Pezizales</taxon>
        <taxon>Pyronemataceae</taxon>
        <taxon>Sphaerosporella</taxon>
    </lineage>
</organism>
<dbReference type="EMBL" id="VXIS01000059">
    <property type="protein sequence ID" value="KAA8909335.1"/>
    <property type="molecule type" value="Genomic_DNA"/>
</dbReference>
<dbReference type="Proteomes" id="UP000326924">
    <property type="component" value="Unassembled WGS sequence"/>
</dbReference>
<comment type="caution">
    <text evidence="1">The sequence shown here is derived from an EMBL/GenBank/DDBJ whole genome shotgun (WGS) entry which is preliminary data.</text>
</comment>